<organism evidence="2">
    <name type="scientific">uncultured marine group II/III euryarchaeote KM3_202_G07</name>
    <dbReference type="NCBI Taxonomy" id="1457979"/>
    <lineage>
        <taxon>Archaea</taxon>
        <taxon>Methanobacteriati</taxon>
        <taxon>Methanobacteriota</taxon>
        <taxon>environmental samples</taxon>
    </lineage>
</organism>
<name>A0A075GUL9_9EURY</name>
<proteinExistence type="predicted"/>
<feature type="region of interest" description="Disordered" evidence="1">
    <location>
        <begin position="44"/>
        <end position="116"/>
    </location>
</feature>
<dbReference type="AlphaFoldDB" id="A0A075GUL9"/>
<evidence type="ECO:0000256" key="1">
    <source>
        <dbReference type="SAM" id="MobiDB-lite"/>
    </source>
</evidence>
<evidence type="ECO:0000313" key="2">
    <source>
        <dbReference type="EMBL" id="AIF07424.1"/>
    </source>
</evidence>
<reference evidence="2" key="1">
    <citation type="journal article" date="2014" name="Genome Biol. Evol.">
        <title>Pangenome evidence for extensive interdomain horizontal transfer affecting lineage core and shell genes in uncultured planktonic thaumarchaeota and euryarchaeota.</title>
        <authorList>
            <person name="Deschamps P."/>
            <person name="Zivanovic Y."/>
            <person name="Moreira D."/>
            <person name="Rodriguez-Valera F."/>
            <person name="Lopez-Garcia P."/>
        </authorList>
    </citation>
    <scope>NUCLEOTIDE SEQUENCE</scope>
</reference>
<sequence>MTAREPLLGLPTNGIPYFRMANPKSMGVASQVMVQGTGFEPAKHYALGPKPSPFDHSGTPARTRTGVFPSIRQRPSYPLPHRVITGMLGPKSGEYGTNRHSRTGQLGHRSGIRLVR</sequence>
<accession>A0A075GUL9</accession>
<dbReference type="EMBL" id="KF900801">
    <property type="protein sequence ID" value="AIF07424.1"/>
    <property type="molecule type" value="Genomic_DNA"/>
</dbReference>
<protein>
    <submittedName>
        <fullName evidence="2">Uncharacterized protein</fullName>
    </submittedName>
</protein>